<dbReference type="InterPro" id="IPR013108">
    <property type="entry name" value="Amidohydro_3"/>
</dbReference>
<dbReference type="Gene3D" id="3.10.310.70">
    <property type="match status" value="1"/>
</dbReference>
<evidence type="ECO:0000313" key="4">
    <source>
        <dbReference type="EMBL" id="EFC37637.1"/>
    </source>
</evidence>
<dbReference type="InParanoid" id="D2VZV6"/>
<dbReference type="Proteomes" id="UP000006671">
    <property type="component" value="Unassembled WGS sequence"/>
</dbReference>
<dbReference type="SUPFAM" id="SSF51338">
    <property type="entry name" value="Composite domain of metallo-dependent hydrolases"/>
    <property type="match status" value="1"/>
</dbReference>
<organism evidence="5">
    <name type="scientific">Naegleria gruberi</name>
    <name type="common">Amoeba</name>
    <dbReference type="NCBI Taxonomy" id="5762"/>
    <lineage>
        <taxon>Eukaryota</taxon>
        <taxon>Discoba</taxon>
        <taxon>Heterolobosea</taxon>
        <taxon>Tetramitia</taxon>
        <taxon>Eutetramitia</taxon>
        <taxon>Vahlkampfiidae</taxon>
        <taxon>Naegleria</taxon>
    </lineage>
</organism>
<keyword evidence="5" id="KW-1185">Reference proteome</keyword>
<keyword evidence="2" id="KW-0812">Transmembrane</keyword>
<feature type="transmembrane region" description="Helical" evidence="2">
    <location>
        <begin position="41"/>
        <end position="61"/>
    </location>
</feature>
<gene>
    <name evidence="4" type="ORF">NAEGRDRAFT_81873</name>
</gene>
<keyword evidence="4" id="KW-0378">Hydrolase</keyword>
<dbReference type="OMA" id="HEPQMDE"/>
<keyword evidence="2" id="KW-0472">Membrane</keyword>
<reference evidence="4 5" key="1">
    <citation type="journal article" date="2010" name="Cell">
        <title>The genome of Naegleria gruberi illuminates early eukaryotic versatility.</title>
        <authorList>
            <person name="Fritz-Laylin L.K."/>
            <person name="Prochnik S.E."/>
            <person name="Ginger M.L."/>
            <person name="Dacks J.B."/>
            <person name="Carpenter M.L."/>
            <person name="Field M.C."/>
            <person name="Kuo A."/>
            <person name="Paredez A."/>
            <person name="Chapman J."/>
            <person name="Pham J."/>
            <person name="Shu S."/>
            <person name="Neupane R."/>
            <person name="Cipriano M."/>
            <person name="Mancuso J."/>
            <person name="Tu H."/>
            <person name="Salamov A."/>
            <person name="Lindquist E."/>
            <person name="Shapiro H."/>
            <person name="Lucas S."/>
            <person name="Grigoriev I.V."/>
            <person name="Cande W.Z."/>
            <person name="Fulton C."/>
            <person name="Rokhsar D.S."/>
            <person name="Dawson S.C."/>
        </authorList>
    </citation>
    <scope>NUCLEOTIDE SEQUENCE [LARGE SCALE GENOMIC DNA]</scope>
    <source>
        <strain evidence="4 5">NEG-M</strain>
    </source>
</reference>
<feature type="domain" description="Amidohydrolase 3" evidence="3">
    <location>
        <begin position="166"/>
        <end position="690"/>
    </location>
</feature>
<dbReference type="SUPFAM" id="SSF51556">
    <property type="entry name" value="Metallo-dependent hydrolases"/>
    <property type="match status" value="1"/>
</dbReference>
<feature type="compositionally biased region" description="Basic and acidic residues" evidence="1">
    <location>
        <begin position="8"/>
        <end position="21"/>
    </location>
</feature>
<dbReference type="Gene3D" id="3.20.20.140">
    <property type="entry name" value="Metal-dependent hydrolases"/>
    <property type="match status" value="1"/>
</dbReference>
<dbReference type="InterPro" id="IPR033932">
    <property type="entry name" value="YtcJ-like"/>
</dbReference>
<dbReference type="PANTHER" id="PTHR22642">
    <property type="entry name" value="IMIDAZOLONEPROPIONASE"/>
    <property type="match status" value="1"/>
</dbReference>
<dbReference type="VEuPathDB" id="AmoebaDB:NAEGRDRAFT_81873"/>
<dbReference type="RefSeq" id="XP_002670381.1">
    <property type="nucleotide sequence ID" value="XM_002670335.1"/>
</dbReference>
<dbReference type="OrthoDB" id="3501663at2759"/>
<dbReference type="Gene3D" id="2.30.40.10">
    <property type="entry name" value="Urease, subunit C, domain 1"/>
    <property type="match status" value="1"/>
</dbReference>
<proteinExistence type="predicted"/>
<protein>
    <submittedName>
        <fullName evidence="4">Amidohydrolase</fullName>
    </submittedName>
</protein>
<name>D2VZV6_NAEGR</name>
<dbReference type="CDD" id="cd01300">
    <property type="entry name" value="YtcJ_like"/>
    <property type="match status" value="1"/>
</dbReference>
<feature type="region of interest" description="Disordered" evidence="1">
    <location>
        <begin position="1"/>
        <end position="27"/>
    </location>
</feature>
<sequence length="704" mass="79885">MSKSTNKKMQEEKSSLEKQQEQDDELIDEETRDKRKRIATFLHNFGPIVSVIISFALYYVVFKSNWIGSQSQQNGNEKTLSLMILNARIWTGDRMKLENVPKASRTKGEKNIPIKWAEALAVHKDTGRIIAIGSNSDILSRFTTSMAETVLDFKQKSSDEVNTPLIVPGFIDSHAHVILGGKSMLGVQLRNAKSKDEFIGAVRKFIEERSVKAGEWITGAEWSETEWNIEGGTKLPNKNWIDSFTSSNPVYLSRMDGHSCLVNSKAMELANITKHTQITGGSVDLDPITGEPTGILRDRALDIIQKIIPPTDNEQAAKLAMDEILRNGITSVHDMGSVFNLASWDQVKTFTKLHEKKQLKVRIYASVELETHQKLKKYIKNQYSKPKSSHVILNDEFDYSCCWTEKSGGRAGDEWFKIGALKEFMDGSLGSKTAYMFEPFEGTENNTGLLVVDPEVFYQRVKEADANHHQVIVHAIGDKAISILLDTYERVINESNDKTRDRRFRVEHAQQIREEDIERFKKNNIIASMQPIHLKDDALYAESIIRERQKQLYNVRKFLNKGVKVALGTDWFVAPLDILDNIHAAVTRKPCLSPLHVERRNEAKNPKNCKPFLPEEKISIEETLIAYTQNSAYAGFTEHEVGTLKKGYLGDITILSRNILELDETDESALDSITRETKILMTIVGGKVMYQNNEESLQKLFVKK</sequence>
<dbReference type="eggNOG" id="ENOG502QSHE">
    <property type="taxonomic scope" value="Eukaryota"/>
</dbReference>
<keyword evidence="2" id="KW-1133">Transmembrane helix</keyword>
<evidence type="ECO:0000256" key="1">
    <source>
        <dbReference type="SAM" id="MobiDB-lite"/>
    </source>
</evidence>
<dbReference type="Pfam" id="PF07969">
    <property type="entry name" value="Amidohydro_3"/>
    <property type="match status" value="1"/>
</dbReference>
<dbReference type="GO" id="GO:0016810">
    <property type="term" value="F:hydrolase activity, acting on carbon-nitrogen (but not peptide) bonds"/>
    <property type="evidence" value="ECO:0007669"/>
    <property type="project" value="InterPro"/>
</dbReference>
<dbReference type="InterPro" id="IPR011059">
    <property type="entry name" value="Metal-dep_hydrolase_composite"/>
</dbReference>
<dbReference type="EMBL" id="GG738916">
    <property type="protein sequence ID" value="EFC37637.1"/>
    <property type="molecule type" value="Genomic_DNA"/>
</dbReference>
<evidence type="ECO:0000259" key="3">
    <source>
        <dbReference type="Pfam" id="PF07969"/>
    </source>
</evidence>
<accession>D2VZV6</accession>
<evidence type="ECO:0000313" key="5">
    <source>
        <dbReference type="Proteomes" id="UP000006671"/>
    </source>
</evidence>
<dbReference type="InterPro" id="IPR032466">
    <property type="entry name" value="Metal_Hydrolase"/>
</dbReference>
<dbReference type="KEGG" id="ngr:NAEGRDRAFT_81873"/>
<dbReference type="GeneID" id="8857440"/>
<dbReference type="AlphaFoldDB" id="D2VZV6"/>
<evidence type="ECO:0000256" key="2">
    <source>
        <dbReference type="SAM" id="Phobius"/>
    </source>
</evidence>
<dbReference type="PANTHER" id="PTHR22642:SF2">
    <property type="entry name" value="PROTEIN LONG AFTER FAR-RED 3"/>
    <property type="match status" value="1"/>
</dbReference>
<dbReference type="STRING" id="5762.D2VZV6"/>